<evidence type="ECO:0000313" key="2">
    <source>
        <dbReference type="Proteomes" id="UP001454036"/>
    </source>
</evidence>
<comment type="caution">
    <text evidence="1">The sequence shown here is derived from an EMBL/GenBank/DDBJ whole genome shotgun (WGS) entry which is preliminary data.</text>
</comment>
<reference evidence="1 2" key="1">
    <citation type="submission" date="2024-01" db="EMBL/GenBank/DDBJ databases">
        <title>The complete chloroplast genome sequence of Lithospermum erythrorhizon: insights into the phylogenetic relationship among Boraginaceae species and the maternal lineages of purple gromwells.</title>
        <authorList>
            <person name="Okada T."/>
            <person name="Watanabe K."/>
        </authorList>
    </citation>
    <scope>NUCLEOTIDE SEQUENCE [LARGE SCALE GENOMIC DNA]</scope>
</reference>
<organism evidence="1 2">
    <name type="scientific">Lithospermum erythrorhizon</name>
    <name type="common">Purple gromwell</name>
    <name type="synonym">Lithospermum officinale var. erythrorhizon</name>
    <dbReference type="NCBI Taxonomy" id="34254"/>
    <lineage>
        <taxon>Eukaryota</taxon>
        <taxon>Viridiplantae</taxon>
        <taxon>Streptophyta</taxon>
        <taxon>Embryophyta</taxon>
        <taxon>Tracheophyta</taxon>
        <taxon>Spermatophyta</taxon>
        <taxon>Magnoliopsida</taxon>
        <taxon>eudicotyledons</taxon>
        <taxon>Gunneridae</taxon>
        <taxon>Pentapetalae</taxon>
        <taxon>asterids</taxon>
        <taxon>lamiids</taxon>
        <taxon>Boraginales</taxon>
        <taxon>Boraginaceae</taxon>
        <taxon>Boraginoideae</taxon>
        <taxon>Lithospermeae</taxon>
        <taxon>Lithospermum</taxon>
    </lineage>
</organism>
<protein>
    <submittedName>
        <fullName evidence="1">Uncharacterized protein</fullName>
    </submittedName>
</protein>
<gene>
    <name evidence="1" type="ORF">LIER_12282</name>
</gene>
<dbReference type="Proteomes" id="UP001454036">
    <property type="component" value="Unassembled WGS sequence"/>
</dbReference>
<dbReference type="AlphaFoldDB" id="A0AAV3PU70"/>
<sequence>MNADILRATPKEIGKDFVDLVECCKREFIDYNGVNKDRVENRFYEGGKKRAKRAKMGLESIDHDFRSNFVDNIAKGDWSKVLDRVGSGDFLYESNEGVIDFLEHVSSIEESRVVFVRLSPTTFQLV</sequence>
<dbReference type="EMBL" id="BAABME010002350">
    <property type="protein sequence ID" value="GAA0154236.1"/>
    <property type="molecule type" value="Genomic_DNA"/>
</dbReference>
<evidence type="ECO:0000313" key="1">
    <source>
        <dbReference type="EMBL" id="GAA0154236.1"/>
    </source>
</evidence>
<name>A0AAV3PU70_LITER</name>
<accession>A0AAV3PU70</accession>
<keyword evidence="2" id="KW-1185">Reference proteome</keyword>
<proteinExistence type="predicted"/>